<dbReference type="Proteomes" id="UP000230500">
    <property type="component" value="Unassembled WGS sequence"/>
</dbReference>
<evidence type="ECO:0000313" key="1">
    <source>
        <dbReference type="EMBL" id="PIN28981.1"/>
    </source>
</evidence>
<name>A0A2A6EKJ0_PREIN</name>
<proteinExistence type="predicted"/>
<reference evidence="1 2" key="1">
    <citation type="submission" date="2017-11" db="EMBL/GenBank/DDBJ databases">
        <title>Genome sequencing of Prevotella intermedia KCOM 2069.</title>
        <authorList>
            <person name="Kook J.-K."/>
            <person name="Park S.-N."/>
            <person name="Lim Y.K."/>
        </authorList>
    </citation>
    <scope>NUCLEOTIDE SEQUENCE [LARGE SCALE GENOMIC DNA]</scope>
    <source>
        <strain evidence="1 2">KCOM 2069</strain>
    </source>
</reference>
<dbReference type="EMBL" id="PESN01000001">
    <property type="protein sequence ID" value="PIN28981.1"/>
    <property type="molecule type" value="Genomic_DNA"/>
</dbReference>
<dbReference type="AlphaFoldDB" id="A0A2A6EKJ0"/>
<gene>
    <name evidence="1" type="ORF">CUC04_06025</name>
</gene>
<evidence type="ECO:0000313" key="2">
    <source>
        <dbReference type="Proteomes" id="UP000230500"/>
    </source>
</evidence>
<protein>
    <submittedName>
        <fullName evidence="1">Uncharacterized protein</fullName>
    </submittedName>
</protein>
<organism evidence="1 2">
    <name type="scientific">Prevotella intermedia</name>
    <dbReference type="NCBI Taxonomy" id="28131"/>
    <lineage>
        <taxon>Bacteria</taxon>
        <taxon>Pseudomonadati</taxon>
        <taxon>Bacteroidota</taxon>
        <taxon>Bacteroidia</taxon>
        <taxon>Bacteroidales</taxon>
        <taxon>Prevotellaceae</taxon>
        <taxon>Prevotella</taxon>
    </lineage>
</organism>
<sequence>MGLNIYCTKVAYFCQQKKKNQKEISMKREISMATANNNSESLEMVRNIRAWATAPAEWLRKYYSAMLEEEVSSHQASLLTQAQIALFLSVFATTNSFLLKAGFVAWLLVCVWKLKK</sequence>
<accession>A0A2A6EKJ0</accession>
<comment type="caution">
    <text evidence="1">The sequence shown here is derived from an EMBL/GenBank/DDBJ whole genome shotgun (WGS) entry which is preliminary data.</text>
</comment>